<dbReference type="InterPro" id="IPR015421">
    <property type="entry name" value="PyrdxlP-dep_Trfase_major"/>
</dbReference>
<dbReference type="NCBIfam" id="NF006756">
    <property type="entry name" value="PRK09276.1"/>
    <property type="match status" value="1"/>
</dbReference>
<dbReference type="Pfam" id="PF00155">
    <property type="entry name" value="Aminotran_1_2"/>
    <property type="match status" value="1"/>
</dbReference>
<dbReference type="InterPro" id="IPR004838">
    <property type="entry name" value="NHTrfase_class1_PyrdxlP-BS"/>
</dbReference>
<name>A0A7C4AR91_9BACT</name>
<dbReference type="InterPro" id="IPR015424">
    <property type="entry name" value="PyrdxlP-dep_Trfase"/>
</dbReference>
<dbReference type="PANTHER" id="PTHR42832">
    <property type="entry name" value="AMINO ACID AMINOTRANSFERASE"/>
    <property type="match status" value="1"/>
</dbReference>
<keyword evidence="2 4" id="KW-0032">Aminotransferase</keyword>
<gene>
    <name evidence="6" type="ORF">ENV54_03885</name>
</gene>
<protein>
    <recommendedName>
        <fullName evidence="4">Aminotransferase</fullName>
        <ecNumber evidence="4">2.6.1.-</ecNumber>
    </recommendedName>
</protein>
<feature type="domain" description="Aminotransferase class I/classII large" evidence="5">
    <location>
        <begin position="31"/>
        <end position="384"/>
    </location>
</feature>
<comment type="cofactor">
    <cofactor evidence="1 4">
        <name>pyridoxal 5'-phosphate</name>
        <dbReference type="ChEBI" id="CHEBI:597326"/>
    </cofactor>
</comment>
<evidence type="ECO:0000256" key="4">
    <source>
        <dbReference type="RuleBase" id="RU000481"/>
    </source>
</evidence>
<dbReference type="InterPro" id="IPR050881">
    <property type="entry name" value="LL-DAP_aminotransferase"/>
</dbReference>
<evidence type="ECO:0000256" key="3">
    <source>
        <dbReference type="ARBA" id="ARBA00022679"/>
    </source>
</evidence>
<dbReference type="Gene3D" id="3.40.640.10">
    <property type="entry name" value="Type I PLP-dependent aspartate aminotransferase-like (Major domain)"/>
    <property type="match status" value="1"/>
</dbReference>
<evidence type="ECO:0000256" key="1">
    <source>
        <dbReference type="ARBA" id="ARBA00001933"/>
    </source>
</evidence>
<dbReference type="GO" id="GO:0030170">
    <property type="term" value="F:pyridoxal phosphate binding"/>
    <property type="evidence" value="ECO:0007669"/>
    <property type="project" value="InterPro"/>
</dbReference>
<comment type="similarity">
    <text evidence="4">Belongs to the class-I pyridoxal-phosphate-dependent aminotransferase family.</text>
</comment>
<accession>A0A7C4AR91</accession>
<dbReference type="CDD" id="cd00609">
    <property type="entry name" value="AAT_like"/>
    <property type="match status" value="1"/>
</dbReference>
<dbReference type="SUPFAM" id="SSF53383">
    <property type="entry name" value="PLP-dependent transferases"/>
    <property type="match status" value="1"/>
</dbReference>
<dbReference type="InterPro" id="IPR015422">
    <property type="entry name" value="PyrdxlP-dep_Trfase_small"/>
</dbReference>
<comment type="caution">
    <text evidence="6">The sequence shown here is derived from an EMBL/GenBank/DDBJ whole genome shotgun (WGS) entry which is preliminary data.</text>
</comment>
<dbReference type="EMBL" id="DTGT01000119">
    <property type="protein sequence ID" value="HGH60422.1"/>
    <property type="molecule type" value="Genomic_DNA"/>
</dbReference>
<dbReference type="PANTHER" id="PTHR42832:SF3">
    <property type="entry name" value="L-GLUTAMINE--4-(METHYLSULFANYL)-2-OXOBUTANOATE AMINOTRANSFERASE"/>
    <property type="match status" value="1"/>
</dbReference>
<dbReference type="InterPro" id="IPR004839">
    <property type="entry name" value="Aminotransferase_I/II_large"/>
</dbReference>
<evidence type="ECO:0000256" key="2">
    <source>
        <dbReference type="ARBA" id="ARBA00022576"/>
    </source>
</evidence>
<dbReference type="AlphaFoldDB" id="A0A7C4AR91"/>
<proteinExistence type="inferred from homology"/>
<evidence type="ECO:0000313" key="6">
    <source>
        <dbReference type="EMBL" id="HGH60422.1"/>
    </source>
</evidence>
<sequence>MIFSKRVTDTPPYLFHLIDEKKKEAQEKGLDVISLAIGDPDKPTPGFVLDIMEEEMRDPKNHCYPSYKGEPDFCEGVARWFFSRFGVELDPSSEVMAVIGAKDAISHIPFAFLDPGDSALVTDPGYPVYQIAVGFAGGEVIRVPLLEENGFLPDLASIPRSKAKKAKIMFINYPNNPTAAVADKTFFENIVAFGRENDIVILSDNAYSEVYFEEQDRPMSIMEIPGARETCMEIHSFSKTFNMTGWRIGFVVGGKKLIQALLTLKSNFDSGVFMAIQRTAARALHHPHAPGFCQERTALFKRRRDKIAASLEAMGFRFMLPRAGYYFWVRIPPQFNSSVVFCAELLEKTGVVVTPGVGYGPSGEHYFRISMTAPDERIDAALQRMEAFMRGL</sequence>
<evidence type="ECO:0000259" key="5">
    <source>
        <dbReference type="Pfam" id="PF00155"/>
    </source>
</evidence>
<organism evidence="6">
    <name type="scientific">Desulfomonile tiedjei</name>
    <dbReference type="NCBI Taxonomy" id="2358"/>
    <lineage>
        <taxon>Bacteria</taxon>
        <taxon>Pseudomonadati</taxon>
        <taxon>Thermodesulfobacteriota</taxon>
        <taxon>Desulfomonilia</taxon>
        <taxon>Desulfomonilales</taxon>
        <taxon>Desulfomonilaceae</taxon>
        <taxon>Desulfomonile</taxon>
    </lineage>
</organism>
<dbReference type="Gene3D" id="3.90.1150.10">
    <property type="entry name" value="Aspartate Aminotransferase, domain 1"/>
    <property type="match status" value="1"/>
</dbReference>
<dbReference type="PROSITE" id="PS00105">
    <property type="entry name" value="AA_TRANSFER_CLASS_1"/>
    <property type="match status" value="1"/>
</dbReference>
<reference evidence="6" key="1">
    <citation type="journal article" date="2020" name="mSystems">
        <title>Genome- and Community-Level Interaction Insights into Carbon Utilization and Element Cycling Functions of Hydrothermarchaeota in Hydrothermal Sediment.</title>
        <authorList>
            <person name="Zhou Z."/>
            <person name="Liu Y."/>
            <person name="Xu W."/>
            <person name="Pan J."/>
            <person name="Luo Z.H."/>
            <person name="Li M."/>
        </authorList>
    </citation>
    <scope>NUCLEOTIDE SEQUENCE [LARGE SCALE GENOMIC DNA]</scope>
    <source>
        <strain evidence="6">SpSt-769</strain>
    </source>
</reference>
<dbReference type="EC" id="2.6.1.-" evidence="4"/>
<keyword evidence="3 4" id="KW-0808">Transferase</keyword>
<dbReference type="GO" id="GO:0008483">
    <property type="term" value="F:transaminase activity"/>
    <property type="evidence" value="ECO:0007669"/>
    <property type="project" value="UniProtKB-KW"/>
</dbReference>